<reference evidence="5 6" key="1">
    <citation type="journal article" date="2020" name="Antonie Van Leeuwenhoek">
        <title>Rhodopirellula heiligendammensis sp. nov., Rhodopirellula pilleata sp. nov., and Rhodopirellula solitaria sp. nov. isolated from natural or artificial marine surfaces in Northern Germany and California, USA, and emended description of the genus Rhodopirellula.</title>
        <authorList>
            <person name="Kallscheuer N."/>
            <person name="Wiegand S."/>
            <person name="Jogler M."/>
            <person name="Boedeker C."/>
            <person name="Peeters S.H."/>
            <person name="Rast P."/>
            <person name="Heuer A."/>
            <person name="Jetten M.S.M."/>
            <person name="Rohde M."/>
            <person name="Jogler C."/>
        </authorList>
    </citation>
    <scope>NUCLEOTIDE SEQUENCE [LARGE SCALE GENOMIC DNA]</scope>
    <source>
        <strain evidence="5 6">Poly21</strain>
    </source>
</reference>
<keyword evidence="6" id="KW-1185">Reference proteome</keyword>
<evidence type="ECO:0000313" key="5">
    <source>
        <dbReference type="EMBL" id="TWU18086.1"/>
    </source>
</evidence>
<dbReference type="InterPro" id="IPR055401">
    <property type="entry name" value="CEMIP_beta-hel_dom"/>
</dbReference>
<dbReference type="Pfam" id="PF10162">
    <property type="entry name" value="G8"/>
    <property type="match status" value="1"/>
</dbReference>
<sequence>MTLSRPRRLTHQLLESRRLLAGLAEEMPTMSTALASGAQPVAAVVGAESPSFNDITPVSFQQAEMDHSSDMLMPHTSQSLLDLVPLQDADAVALQSGDWSNSAIWQDGQKPAAGDKVLIAEGIHVAFDAQLTLPLHWIRVDGQLSWRTDMDTTMMVETLAVTGTGELQIGTVTQPIQPDVTAEILIDTTGGVIDQATDPTLLGRGLISHGSTEIHGAVKTSRAVSQADIAAGQTQLVLADAVTGWRVGDQLLIPGTSTDRTLQVNQYDQADAVNARFHDDVVTIAAIDGNLVTLESGTAWEHVRPVGDTFTVDELSLYVINLTRNIVIRSSDATVPNQQRGHVMIMHNPNADIAYAQFKDLGRSDKREIVDDPVVNVDGSPGNGDNPRGRYGLHLHMIGATSYNGTKAELTGNVVWGTPGWGIVQHDSYAVLRDNVVFDVVGAGIVSENGNEIGEWIGNTVVKITGDLKNNFDDEAFLNGQRGPRFDLGFTGSGYWVQGGGFGLLMQDNVAASINGAGFDLVHHTDGLQHVETLPVSLIYDPAVRQRYIDAGITTFTPNNVPMRGMVGVEVYNAYRGIHTWLHNRDSDDQEGAFTFGLRTAHDIKSVISDYTIWGVVNGVHNFYSSLMRYEDGLVIGNIDSPVAFQRSTQGNNSKGVGVSHNEGDSNRIDFHGLRVEGFQYGFQTFIPHNDSSNNLNRLSISSIDQATFSHVSKAFVASTKGTGTPFSELFDIGQINTIGVAGLAATPTFSDTSRGGLSMDFHADVGAEYVGYAWDFDNDGQFDDGIGADITHTYLSPGTYTVGLQVWDSSARTATTTRTISVSEQPTGNVLIDPNFTGPANSKTTRDDGWTARDFLIQNNTAVIDPANGWGQGVIYQIITDSNRLTGAVDFQFDYRRISSEGGAKMMVSVFGVDDYFGIEQYKIDRTPIRSEGIIEAPHYRQLVHANMASTSQGQWESVEFNVDVEQGFKYYFVRFAFDRHRVHNGDTVGVRNVALAGAAPMIVPALADQGVRPAFAIAAAKEDFSEPQQLTMVARTLGEGDITLPVNTGSSERTTEVDAIHTEPGALDDERRRLDQSMLDELLGELEQDGV</sequence>
<dbReference type="CDD" id="cd00146">
    <property type="entry name" value="PKD"/>
    <property type="match status" value="1"/>
</dbReference>
<organism evidence="5 6">
    <name type="scientific">Allorhodopirellula heiligendammensis</name>
    <dbReference type="NCBI Taxonomy" id="2714739"/>
    <lineage>
        <taxon>Bacteria</taxon>
        <taxon>Pseudomonadati</taxon>
        <taxon>Planctomycetota</taxon>
        <taxon>Planctomycetia</taxon>
        <taxon>Pirellulales</taxon>
        <taxon>Pirellulaceae</taxon>
        <taxon>Allorhodopirellula</taxon>
    </lineage>
</organism>
<name>A0A5C6C3J1_9BACT</name>
<evidence type="ECO:0000259" key="4">
    <source>
        <dbReference type="PROSITE" id="PS51484"/>
    </source>
</evidence>
<dbReference type="SMART" id="SM01225">
    <property type="entry name" value="G8"/>
    <property type="match status" value="1"/>
</dbReference>
<evidence type="ECO:0000256" key="1">
    <source>
        <dbReference type="ARBA" id="ARBA00022729"/>
    </source>
</evidence>
<dbReference type="OrthoDB" id="227223at2"/>
<dbReference type="InterPro" id="IPR000601">
    <property type="entry name" value="PKD_dom"/>
</dbReference>
<dbReference type="InterPro" id="IPR013783">
    <property type="entry name" value="Ig-like_fold"/>
</dbReference>
<dbReference type="PROSITE" id="PS50093">
    <property type="entry name" value="PKD"/>
    <property type="match status" value="1"/>
</dbReference>
<dbReference type="Gene3D" id="2.60.40.10">
    <property type="entry name" value="Immunoglobulins"/>
    <property type="match status" value="1"/>
</dbReference>
<accession>A0A5C6C3J1</accession>
<dbReference type="Pfam" id="PF24606">
    <property type="entry name" value="CEMIP_beta-hel"/>
    <property type="match status" value="1"/>
</dbReference>
<feature type="domain" description="G8" evidence="4">
    <location>
        <begin position="103"/>
        <end position="229"/>
    </location>
</feature>
<dbReference type="RefSeq" id="WP_146405144.1">
    <property type="nucleotide sequence ID" value="NZ_SJPU01000001.1"/>
</dbReference>
<keyword evidence="2" id="KW-0325">Glycoprotein</keyword>
<evidence type="ECO:0000313" key="6">
    <source>
        <dbReference type="Proteomes" id="UP000319908"/>
    </source>
</evidence>
<dbReference type="InterPro" id="IPR035986">
    <property type="entry name" value="PKD_dom_sf"/>
</dbReference>
<dbReference type="EMBL" id="SJPU01000001">
    <property type="protein sequence ID" value="TWU18086.1"/>
    <property type="molecule type" value="Genomic_DNA"/>
</dbReference>
<dbReference type="InterPro" id="IPR022409">
    <property type="entry name" value="PKD/Chitinase_dom"/>
</dbReference>
<dbReference type="SUPFAM" id="SSF49299">
    <property type="entry name" value="PKD domain"/>
    <property type="match status" value="1"/>
</dbReference>
<dbReference type="InterPro" id="IPR019316">
    <property type="entry name" value="G8_domain"/>
</dbReference>
<dbReference type="PANTHER" id="PTHR46769">
    <property type="entry name" value="POLYCYSTIC KIDNEY AND HEPATIC DISEASE 1 (AUTOSOMAL RECESSIVE)-LIKE 1"/>
    <property type="match status" value="1"/>
</dbReference>
<feature type="domain" description="PKD" evidence="3">
    <location>
        <begin position="767"/>
        <end position="830"/>
    </location>
</feature>
<dbReference type="Proteomes" id="UP000319908">
    <property type="component" value="Unassembled WGS sequence"/>
</dbReference>
<dbReference type="SMART" id="SM00089">
    <property type="entry name" value="PKD"/>
    <property type="match status" value="1"/>
</dbReference>
<evidence type="ECO:0000259" key="3">
    <source>
        <dbReference type="PROSITE" id="PS50093"/>
    </source>
</evidence>
<evidence type="ECO:0000256" key="2">
    <source>
        <dbReference type="ARBA" id="ARBA00023180"/>
    </source>
</evidence>
<protein>
    <submittedName>
        <fullName evidence="5">G8 domain protein</fullName>
    </submittedName>
</protein>
<keyword evidence="1" id="KW-0732">Signal</keyword>
<dbReference type="PANTHER" id="PTHR46769:SF2">
    <property type="entry name" value="FIBROCYSTIN-L ISOFORM 2 PRECURSOR-RELATED"/>
    <property type="match status" value="1"/>
</dbReference>
<dbReference type="Pfam" id="PF00801">
    <property type="entry name" value="PKD"/>
    <property type="match status" value="1"/>
</dbReference>
<comment type="caution">
    <text evidence="5">The sequence shown here is derived from an EMBL/GenBank/DDBJ whole genome shotgun (WGS) entry which is preliminary data.</text>
</comment>
<dbReference type="AlphaFoldDB" id="A0A5C6C3J1"/>
<gene>
    <name evidence="5" type="ORF">Poly21_02410</name>
</gene>
<dbReference type="PROSITE" id="PS51484">
    <property type="entry name" value="G8"/>
    <property type="match status" value="1"/>
</dbReference>
<proteinExistence type="predicted"/>
<dbReference type="InterPro" id="IPR052387">
    <property type="entry name" value="Fibrocystin"/>
</dbReference>